<keyword evidence="2" id="KW-0690">Ribosome biogenesis</keyword>
<keyword evidence="5" id="KW-1185">Reference proteome</keyword>
<proteinExistence type="predicted"/>
<evidence type="ECO:0000313" key="4">
    <source>
        <dbReference type="EMBL" id="EAR26770.1"/>
    </source>
</evidence>
<evidence type="ECO:0000313" key="5">
    <source>
        <dbReference type="Proteomes" id="UP000006201"/>
    </source>
</evidence>
<name>A4CEP1_9GAMM</name>
<dbReference type="HOGENOM" id="CLU_094104_3_0_6"/>
<dbReference type="NCBIfam" id="NF003560">
    <property type="entry name" value="PRK05244.1-1"/>
    <property type="match status" value="1"/>
</dbReference>
<dbReference type="InterPro" id="IPR007336">
    <property type="entry name" value="YihI"/>
</dbReference>
<dbReference type="Proteomes" id="UP000006201">
    <property type="component" value="Unassembled WGS sequence"/>
</dbReference>
<reference evidence="4 5" key="1">
    <citation type="submission" date="2006-02" db="EMBL/GenBank/DDBJ databases">
        <authorList>
            <person name="Moran M.A."/>
            <person name="Kjelleberg S."/>
            <person name="Egan S."/>
            <person name="Saunders N."/>
            <person name="Thomas T."/>
            <person name="Ferriera S."/>
            <person name="Johnson J."/>
            <person name="Kravitz S."/>
            <person name="Halpern A."/>
            <person name="Remington K."/>
            <person name="Beeson K."/>
            <person name="Tran B."/>
            <person name="Rogers Y.-H."/>
            <person name="Friedman R."/>
            <person name="Venter J.C."/>
        </authorList>
    </citation>
    <scope>NUCLEOTIDE SEQUENCE [LARGE SCALE GENOMIC DNA]</scope>
    <source>
        <strain evidence="4 5">D2</strain>
    </source>
</reference>
<dbReference type="RefSeq" id="WP_009840551.1">
    <property type="nucleotide sequence ID" value="NZ_CH959302.1"/>
</dbReference>
<protein>
    <recommendedName>
        <fullName evidence="6">Der GTPase-activating protein YihI</fullName>
    </recommendedName>
</protein>
<evidence type="ECO:0000256" key="3">
    <source>
        <dbReference type="SAM" id="MobiDB-lite"/>
    </source>
</evidence>
<comment type="caution">
    <text evidence="4">The sequence shown here is derived from an EMBL/GenBank/DDBJ whole genome shotgun (WGS) entry which is preliminary data.</text>
</comment>
<evidence type="ECO:0000256" key="2">
    <source>
        <dbReference type="ARBA" id="ARBA00022517"/>
    </source>
</evidence>
<keyword evidence="1" id="KW-0343">GTPase activation</keyword>
<accession>A4CEP1</accession>
<dbReference type="STRING" id="87626.PTD2_16536"/>
<gene>
    <name evidence="4" type="ORF">PTD2_16536</name>
</gene>
<evidence type="ECO:0008006" key="6">
    <source>
        <dbReference type="Google" id="ProtNLM"/>
    </source>
</evidence>
<dbReference type="Pfam" id="PF04220">
    <property type="entry name" value="YihI"/>
    <property type="match status" value="1"/>
</dbReference>
<sequence>MSRTKTRKGGSLAPKKLSKDKLKEMRALKEVRAKAKTGNKPGTRNAVEGKNSQQETNVKKDSQPGKGSKKPVSLVAGAAAVIVPEPVLKRHLEPQVELKKVVPVELSPEQELEQLENDQRLLDLIDRHESGELLVGKDAKYFNTKIARHQALCELLGIEDEDDDDEQGDDLYSQFLSNNLADEWLDDDEDDK</sequence>
<dbReference type="eggNOG" id="COG3078">
    <property type="taxonomic scope" value="Bacteria"/>
</dbReference>
<dbReference type="OrthoDB" id="5677577at2"/>
<dbReference type="GO" id="GO:0005096">
    <property type="term" value="F:GTPase activator activity"/>
    <property type="evidence" value="ECO:0007669"/>
    <property type="project" value="UniProtKB-KW"/>
</dbReference>
<dbReference type="GO" id="GO:0042254">
    <property type="term" value="P:ribosome biogenesis"/>
    <property type="evidence" value="ECO:0007669"/>
    <property type="project" value="UniProtKB-KW"/>
</dbReference>
<evidence type="ECO:0000256" key="1">
    <source>
        <dbReference type="ARBA" id="ARBA00022468"/>
    </source>
</evidence>
<organism evidence="4 5">
    <name type="scientific">Pseudoalteromonas tunicata D2</name>
    <dbReference type="NCBI Taxonomy" id="87626"/>
    <lineage>
        <taxon>Bacteria</taxon>
        <taxon>Pseudomonadati</taxon>
        <taxon>Pseudomonadota</taxon>
        <taxon>Gammaproteobacteria</taxon>
        <taxon>Alteromonadales</taxon>
        <taxon>Pseudoalteromonadaceae</taxon>
        <taxon>Pseudoalteromonas</taxon>
    </lineage>
</organism>
<feature type="region of interest" description="Disordered" evidence="3">
    <location>
        <begin position="1"/>
        <end position="73"/>
    </location>
</feature>
<feature type="compositionally biased region" description="Basic and acidic residues" evidence="3">
    <location>
        <begin position="17"/>
        <end position="33"/>
    </location>
</feature>
<dbReference type="EMBL" id="AAOH01000009">
    <property type="protein sequence ID" value="EAR26770.1"/>
    <property type="molecule type" value="Genomic_DNA"/>
</dbReference>
<dbReference type="AlphaFoldDB" id="A4CEP1"/>